<dbReference type="GO" id="GO:0003690">
    <property type="term" value="F:double-stranded DNA binding"/>
    <property type="evidence" value="ECO:0007669"/>
    <property type="project" value="TreeGrafter"/>
</dbReference>
<dbReference type="Gene3D" id="3.30.870.10">
    <property type="entry name" value="Endonuclease Chain A"/>
    <property type="match status" value="2"/>
</dbReference>
<dbReference type="EMBL" id="GL385396">
    <property type="protein sequence ID" value="EJT77703.1"/>
    <property type="molecule type" value="Genomic_DNA"/>
</dbReference>
<reference evidence="14" key="4">
    <citation type="journal article" date="2015" name="G3 (Bethesda)">
        <title>Genome sequences of three phytopathogenic species of the Magnaporthaceae family of fungi.</title>
        <authorList>
            <person name="Okagaki L.H."/>
            <person name="Nunes C.C."/>
            <person name="Sailsbery J."/>
            <person name="Clay B."/>
            <person name="Brown D."/>
            <person name="John T."/>
            <person name="Oh Y."/>
            <person name="Young N."/>
            <person name="Fitzgerald M."/>
            <person name="Haas B.J."/>
            <person name="Zeng Q."/>
            <person name="Young S."/>
            <person name="Adiconis X."/>
            <person name="Fan L."/>
            <person name="Levin J.Z."/>
            <person name="Mitchell T.K."/>
            <person name="Okubara P.A."/>
            <person name="Farman M.L."/>
            <person name="Kohn L.M."/>
            <person name="Birren B."/>
            <person name="Ma L.-J."/>
            <person name="Dean R.A."/>
        </authorList>
    </citation>
    <scope>NUCLEOTIDE SEQUENCE</scope>
    <source>
        <strain evidence="14">R3-111a-1</strain>
    </source>
</reference>
<feature type="compositionally biased region" description="Polar residues" evidence="12">
    <location>
        <begin position="78"/>
        <end position="89"/>
    </location>
</feature>
<comment type="subcellular location">
    <subcellularLocation>
        <location evidence="1">Nucleus</location>
    </subcellularLocation>
</comment>
<evidence type="ECO:0000256" key="2">
    <source>
        <dbReference type="ARBA" id="ARBA00010205"/>
    </source>
</evidence>
<dbReference type="Proteomes" id="UP000006039">
    <property type="component" value="Unassembled WGS sequence"/>
</dbReference>
<keyword evidence="7" id="KW-0234">DNA repair</keyword>
<dbReference type="AlphaFoldDB" id="J3NNF2"/>
<dbReference type="PANTHER" id="PTHR12415">
    <property type="entry name" value="TYROSYL-DNA PHOSPHODIESTERASE 1"/>
    <property type="match status" value="1"/>
</dbReference>
<feature type="binding site" evidence="10">
    <location>
        <position position="204"/>
    </location>
    <ligand>
        <name>substrate</name>
    </ligand>
</feature>
<sequence length="583" mass="64558">MERFLKRARPESGPSTPRSLGRAVSPPRKKGRRAEAAVSEPGPGPKLGAESHDDAVADCALVVSSDTDASEAEHAVLPSSTRQESSSATPVEAATVTDFSSPFRLTHIKDLAPQDNVDAVRLKDVIGDPLISEIWNFNYLHDINFVLGALDEDVRHMIKVNVIHGFWKKDDRRRIDLQRDAAQNKNLTLHTAFMPEMFGTHHSKMLILLRHDDTAQVVIHTANMIPKDWTNMTQSIWLSPRLPLQKPTAPAPAHVDYESLPEGSGEKFKLDLLSYLRAYDKRRAICRPLVQELQRYDFSSVRATLVASVPGRHQIHDRSAATWGWAAIRRALESVPLQTAAGRTPEVVVQVSSIATLGPTDSWLRGALFDSMSRGKAAAVAAPKPRFKVIFPTPDEIRASLDGYAAGASIHTKIQSAQQVKQLMYLKPLFCHWANDSALGNEKDENAPIRDAGRNRAAPHVKTYIRYGDGERSLDWALMTSANLSKQAWGEAVNAMGEVRIASWEIGVLVWPSLFAEKARMAPVFGSDRLSVEEADEARQGGGPVMGLRIPYNLPVQAYGRDEIPWVATAKYDELDCKGRKWK</sequence>
<evidence type="ECO:0000256" key="9">
    <source>
        <dbReference type="PIRSR" id="PIRSR610347-1"/>
    </source>
</evidence>
<keyword evidence="3" id="KW-0540">Nuclease</keyword>
<feature type="active site" description="Proton donor/acceptor" evidence="9">
    <location>
        <position position="460"/>
    </location>
</feature>
<dbReference type="GeneID" id="20343266"/>
<protein>
    <recommendedName>
        <fullName evidence="16">Tyrosyl-DNA phosphodiesterase 1</fullName>
    </recommendedName>
</protein>
<keyword evidence="15" id="KW-1185">Reference proteome</keyword>
<feature type="compositionally biased region" description="Basic and acidic residues" evidence="12">
    <location>
        <begin position="1"/>
        <end position="10"/>
    </location>
</feature>
<dbReference type="GO" id="GO:0017005">
    <property type="term" value="F:3'-tyrosyl-DNA phosphodiesterase activity"/>
    <property type="evidence" value="ECO:0007669"/>
    <property type="project" value="TreeGrafter"/>
</dbReference>
<reference evidence="14" key="5">
    <citation type="submission" date="2018-04" db="UniProtKB">
        <authorList>
            <consortium name="EnsemblFungi"/>
        </authorList>
    </citation>
    <scope>IDENTIFICATION</scope>
    <source>
        <strain evidence="14">R3-111a-1</strain>
    </source>
</reference>
<evidence type="ECO:0000256" key="1">
    <source>
        <dbReference type="ARBA" id="ARBA00004123"/>
    </source>
</evidence>
<dbReference type="SUPFAM" id="SSF56024">
    <property type="entry name" value="Phospholipase D/nuclease"/>
    <property type="match status" value="2"/>
</dbReference>
<evidence type="ECO:0008006" key="16">
    <source>
        <dbReference type="Google" id="ProtNLM"/>
    </source>
</evidence>
<feature type="region of interest" description="Disordered" evidence="12">
    <location>
        <begin position="1"/>
        <end position="53"/>
    </location>
</feature>
<keyword evidence="6" id="KW-0269">Exonuclease</keyword>
<evidence type="ECO:0000313" key="15">
    <source>
        <dbReference type="Proteomes" id="UP000006039"/>
    </source>
</evidence>
<keyword evidence="4" id="KW-0227">DNA damage</keyword>
<dbReference type="Pfam" id="PF06087">
    <property type="entry name" value="Tyr-DNA_phospho"/>
    <property type="match status" value="1"/>
</dbReference>
<organism evidence="13">
    <name type="scientific">Gaeumannomyces tritici (strain R3-111a-1)</name>
    <name type="common">Wheat and barley take-all root rot fungus</name>
    <name type="synonym">Gaeumannomyces graminis var. tritici</name>
    <dbReference type="NCBI Taxonomy" id="644352"/>
    <lineage>
        <taxon>Eukaryota</taxon>
        <taxon>Fungi</taxon>
        <taxon>Dikarya</taxon>
        <taxon>Ascomycota</taxon>
        <taxon>Pezizomycotina</taxon>
        <taxon>Sordariomycetes</taxon>
        <taxon>Sordariomycetidae</taxon>
        <taxon>Magnaporthales</taxon>
        <taxon>Magnaporthaceae</taxon>
        <taxon>Gaeumannomyces</taxon>
    </lineage>
</organism>
<dbReference type="EnsemblFungi" id="EJT77703">
    <property type="protein sequence ID" value="EJT77703"/>
    <property type="gene ID" value="GGTG_02808"/>
</dbReference>
<dbReference type="eggNOG" id="KOG2031">
    <property type="taxonomic scope" value="Eukaryota"/>
</dbReference>
<reference evidence="15" key="1">
    <citation type="submission" date="2010-07" db="EMBL/GenBank/DDBJ databases">
        <title>The genome sequence of Gaeumannomyces graminis var. tritici strain R3-111a-1.</title>
        <authorList>
            <consortium name="The Broad Institute Genome Sequencing Platform"/>
            <person name="Ma L.-J."/>
            <person name="Dead R."/>
            <person name="Young S."/>
            <person name="Zeng Q."/>
            <person name="Koehrsen M."/>
            <person name="Alvarado L."/>
            <person name="Berlin A."/>
            <person name="Chapman S.B."/>
            <person name="Chen Z."/>
            <person name="Freedman E."/>
            <person name="Gellesch M."/>
            <person name="Goldberg J."/>
            <person name="Griggs A."/>
            <person name="Gujja S."/>
            <person name="Heilman E.R."/>
            <person name="Heiman D."/>
            <person name="Hepburn T."/>
            <person name="Howarth C."/>
            <person name="Jen D."/>
            <person name="Larson L."/>
            <person name="Mehta T."/>
            <person name="Neiman D."/>
            <person name="Pearson M."/>
            <person name="Roberts A."/>
            <person name="Saif S."/>
            <person name="Shea T."/>
            <person name="Shenoy N."/>
            <person name="Sisk P."/>
            <person name="Stolte C."/>
            <person name="Sykes S."/>
            <person name="Walk T."/>
            <person name="White J."/>
            <person name="Yandava C."/>
            <person name="Haas B."/>
            <person name="Nusbaum C."/>
            <person name="Birren B."/>
        </authorList>
    </citation>
    <scope>NUCLEOTIDE SEQUENCE [LARGE SCALE GENOMIC DNA]</scope>
    <source>
        <strain evidence="15">R3-111a-1</strain>
    </source>
</reference>
<dbReference type="OrthoDB" id="47785at2759"/>
<reference evidence="13" key="2">
    <citation type="submission" date="2010-07" db="EMBL/GenBank/DDBJ databases">
        <authorList>
            <consortium name="The Broad Institute Genome Sequencing Platform"/>
            <consortium name="Broad Institute Genome Sequencing Center for Infectious Disease"/>
            <person name="Ma L.-J."/>
            <person name="Dead R."/>
            <person name="Young S."/>
            <person name="Zeng Q."/>
            <person name="Koehrsen M."/>
            <person name="Alvarado L."/>
            <person name="Berlin A."/>
            <person name="Chapman S.B."/>
            <person name="Chen Z."/>
            <person name="Freedman E."/>
            <person name="Gellesch M."/>
            <person name="Goldberg J."/>
            <person name="Griggs A."/>
            <person name="Gujja S."/>
            <person name="Heilman E.R."/>
            <person name="Heiman D."/>
            <person name="Hepburn T."/>
            <person name="Howarth C."/>
            <person name="Jen D."/>
            <person name="Larson L."/>
            <person name="Mehta T."/>
            <person name="Neiman D."/>
            <person name="Pearson M."/>
            <person name="Roberts A."/>
            <person name="Saif S."/>
            <person name="Shea T."/>
            <person name="Shenoy N."/>
            <person name="Sisk P."/>
            <person name="Stolte C."/>
            <person name="Sykes S."/>
            <person name="Walk T."/>
            <person name="White J."/>
            <person name="Yandava C."/>
            <person name="Haas B."/>
            <person name="Nusbaum C."/>
            <person name="Birren B."/>
        </authorList>
    </citation>
    <scope>NUCLEOTIDE SEQUENCE</scope>
    <source>
        <strain evidence="13">R3-111a-1</strain>
    </source>
</reference>
<feature type="site" description="Interaction with DNA" evidence="11">
    <location>
        <position position="485"/>
    </location>
</feature>
<evidence type="ECO:0000256" key="11">
    <source>
        <dbReference type="PIRSR" id="PIRSR610347-3"/>
    </source>
</evidence>
<dbReference type="HOGENOM" id="CLU_010413_2_0_1"/>
<dbReference type="STRING" id="644352.J3NNF2"/>
<dbReference type="RefSeq" id="XP_009218848.1">
    <property type="nucleotide sequence ID" value="XM_009220584.1"/>
</dbReference>
<reference evidence="13" key="3">
    <citation type="submission" date="2010-09" db="EMBL/GenBank/DDBJ databases">
        <title>Annotation of Gaeumannomyces graminis var. tritici R3-111a-1.</title>
        <authorList>
            <consortium name="The Broad Institute Genome Sequencing Platform"/>
            <person name="Ma L.-J."/>
            <person name="Dead R."/>
            <person name="Young S.K."/>
            <person name="Zeng Q."/>
            <person name="Gargeya S."/>
            <person name="Fitzgerald M."/>
            <person name="Haas B."/>
            <person name="Abouelleil A."/>
            <person name="Alvarado L."/>
            <person name="Arachchi H.M."/>
            <person name="Berlin A."/>
            <person name="Brown A."/>
            <person name="Chapman S.B."/>
            <person name="Chen Z."/>
            <person name="Dunbar C."/>
            <person name="Freedman E."/>
            <person name="Gearin G."/>
            <person name="Gellesch M."/>
            <person name="Goldberg J."/>
            <person name="Griggs A."/>
            <person name="Gujja S."/>
            <person name="Heiman D."/>
            <person name="Howarth C."/>
            <person name="Larson L."/>
            <person name="Lui A."/>
            <person name="MacDonald P.J.P."/>
            <person name="Mehta T."/>
            <person name="Montmayeur A."/>
            <person name="Murphy C."/>
            <person name="Neiman D."/>
            <person name="Pearson M."/>
            <person name="Priest M."/>
            <person name="Roberts A."/>
            <person name="Saif S."/>
            <person name="Shea T."/>
            <person name="Shenoy N."/>
            <person name="Sisk P."/>
            <person name="Stolte C."/>
            <person name="Sykes S."/>
            <person name="Yandava C."/>
            <person name="Wortman J."/>
            <person name="Nusbaum C."/>
            <person name="Birren B."/>
        </authorList>
    </citation>
    <scope>NUCLEOTIDE SEQUENCE</scope>
    <source>
        <strain evidence="13">R3-111a-1</strain>
    </source>
</reference>
<feature type="active site" description="Nucleophile" evidence="9">
    <location>
        <position position="202"/>
    </location>
</feature>
<dbReference type="VEuPathDB" id="FungiDB:GGTG_02808"/>
<dbReference type="PANTHER" id="PTHR12415:SF0">
    <property type="entry name" value="TYROSYL-DNA PHOSPHODIESTERASE 1"/>
    <property type="match status" value="1"/>
</dbReference>
<name>J3NNF2_GAET3</name>
<evidence type="ECO:0000256" key="4">
    <source>
        <dbReference type="ARBA" id="ARBA00022763"/>
    </source>
</evidence>
<dbReference type="FunCoup" id="J3NNF2">
    <property type="interactions" value="449"/>
</dbReference>
<feature type="binding site" evidence="10">
    <location>
        <position position="462"/>
    </location>
    <ligand>
        <name>substrate</name>
    </ligand>
</feature>
<evidence type="ECO:0000256" key="6">
    <source>
        <dbReference type="ARBA" id="ARBA00022839"/>
    </source>
</evidence>
<keyword evidence="8" id="KW-0539">Nucleus</keyword>
<dbReference type="GO" id="GO:0005634">
    <property type="term" value="C:nucleus"/>
    <property type="evidence" value="ECO:0007669"/>
    <property type="project" value="UniProtKB-SubCell"/>
</dbReference>
<dbReference type="FunFam" id="3.30.870.10:FF:000038">
    <property type="entry name" value="Probable tyrosyl-DNA phosphodiesterase"/>
    <property type="match status" value="1"/>
</dbReference>
<dbReference type="InterPro" id="IPR010347">
    <property type="entry name" value="Tdp1"/>
</dbReference>
<evidence type="ECO:0000256" key="12">
    <source>
        <dbReference type="SAM" id="MobiDB-lite"/>
    </source>
</evidence>
<evidence type="ECO:0000256" key="10">
    <source>
        <dbReference type="PIRSR" id="PIRSR610347-2"/>
    </source>
</evidence>
<proteinExistence type="inferred from homology"/>
<gene>
    <name evidence="14" type="primary">20343266</name>
    <name evidence="13" type="ORF">GGTG_02808</name>
</gene>
<evidence type="ECO:0000256" key="7">
    <source>
        <dbReference type="ARBA" id="ARBA00023204"/>
    </source>
</evidence>
<dbReference type="GO" id="GO:0004527">
    <property type="term" value="F:exonuclease activity"/>
    <property type="evidence" value="ECO:0007669"/>
    <property type="project" value="UniProtKB-KW"/>
</dbReference>
<evidence type="ECO:0000256" key="5">
    <source>
        <dbReference type="ARBA" id="ARBA00022801"/>
    </source>
</evidence>
<evidence type="ECO:0000256" key="3">
    <source>
        <dbReference type="ARBA" id="ARBA00022722"/>
    </source>
</evidence>
<dbReference type="GO" id="GO:0006281">
    <property type="term" value="P:DNA repair"/>
    <property type="evidence" value="ECO:0007669"/>
    <property type="project" value="UniProtKB-KW"/>
</dbReference>
<keyword evidence="5" id="KW-0378">Hydrolase</keyword>
<accession>J3NNF2</accession>
<evidence type="ECO:0000256" key="8">
    <source>
        <dbReference type="ARBA" id="ARBA00023242"/>
    </source>
</evidence>
<dbReference type="GO" id="GO:0003697">
    <property type="term" value="F:single-stranded DNA binding"/>
    <property type="evidence" value="ECO:0007669"/>
    <property type="project" value="TreeGrafter"/>
</dbReference>
<evidence type="ECO:0000313" key="14">
    <source>
        <dbReference type="EnsemblFungi" id="EJT77703"/>
    </source>
</evidence>
<evidence type="ECO:0000313" key="13">
    <source>
        <dbReference type="EMBL" id="EJT77703.1"/>
    </source>
</evidence>
<feature type="region of interest" description="Disordered" evidence="12">
    <location>
        <begin position="70"/>
        <end position="90"/>
    </location>
</feature>
<comment type="similarity">
    <text evidence="2">Belongs to the tyrosyl-DNA phosphodiesterase family.</text>
</comment>